<feature type="transmembrane region" description="Helical" evidence="1">
    <location>
        <begin position="180"/>
        <end position="201"/>
    </location>
</feature>
<feature type="transmembrane region" description="Helical" evidence="1">
    <location>
        <begin position="99"/>
        <end position="118"/>
    </location>
</feature>
<name>A0ABT4CRM9_9CLOT</name>
<dbReference type="GO" id="GO:0052621">
    <property type="term" value="F:diguanylate cyclase activity"/>
    <property type="evidence" value="ECO:0007669"/>
    <property type="project" value="UniProtKB-EC"/>
</dbReference>
<dbReference type="Pfam" id="PF16927">
    <property type="entry name" value="HisKA_7TM"/>
    <property type="match status" value="1"/>
</dbReference>
<evidence type="ECO:0000313" key="5">
    <source>
        <dbReference type="Proteomes" id="UP001079657"/>
    </source>
</evidence>
<feature type="domain" description="PAC" evidence="2">
    <location>
        <begin position="424"/>
        <end position="474"/>
    </location>
</feature>
<dbReference type="Gene3D" id="3.30.70.270">
    <property type="match status" value="1"/>
</dbReference>
<dbReference type="NCBIfam" id="TIGR00229">
    <property type="entry name" value="sensory_box"/>
    <property type="match status" value="2"/>
</dbReference>
<keyword evidence="1" id="KW-0472">Membrane</keyword>
<dbReference type="PROSITE" id="PS50887">
    <property type="entry name" value="GGDEF"/>
    <property type="match status" value="1"/>
</dbReference>
<dbReference type="Pfam" id="PF13426">
    <property type="entry name" value="PAS_9"/>
    <property type="match status" value="1"/>
</dbReference>
<dbReference type="PROSITE" id="PS50113">
    <property type="entry name" value="PAC"/>
    <property type="match status" value="2"/>
</dbReference>
<dbReference type="PANTHER" id="PTHR46663">
    <property type="entry name" value="DIGUANYLATE CYCLASE DGCT-RELATED"/>
    <property type="match status" value="1"/>
</dbReference>
<dbReference type="InterPro" id="IPR013656">
    <property type="entry name" value="PAS_4"/>
</dbReference>
<dbReference type="Pfam" id="PF08448">
    <property type="entry name" value="PAS_4"/>
    <property type="match status" value="1"/>
</dbReference>
<keyword evidence="1" id="KW-1133">Transmembrane helix</keyword>
<dbReference type="Gene3D" id="3.30.450.20">
    <property type="entry name" value="PAS domain"/>
    <property type="match status" value="2"/>
</dbReference>
<dbReference type="InterPro" id="IPR001610">
    <property type="entry name" value="PAC"/>
</dbReference>
<dbReference type="SUPFAM" id="SSF55073">
    <property type="entry name" value="Nucleotide cyclase"/>
    <property type="match status" value="1"/>
</dbReference>
<dbReference type="NCBIfam" id="TIGR00254">
    <property type="entry name" value="GGDEF"/>
    <property type="match status" value="1"/>
</dbReference>
<evidence type="ECO:0000259" key="2">
    <source>
        <dbReference type="PROSITE" id="PS50113"/>
    </source>
</evidence>
<dbReference type="CDD" id="cd00130">
    <property type="entry name" value="PAS"/>
    <property type="match status" value="2"/>
</dbReference>
<reference evidence="4" key="1">
    <citation type="submission" date="2022-12" db="EMBL/GenBank/DDBJ databases">
        <authorList>
            <person name="Wang J."/>
        </authorList>
    </citation>
    <scope>NUCLEOTIDE SEQUENCE</scope>
    <source>
        <strain evidence="4">HY-42-06</strain>
    </source>
</reference>
<dbReference type="Pfam" id="PF00990">
    <property type="entry name" value="GGDEF"/>
    <property type="match status" value="1"/>
</dbReference>
<protein>
    <submittedName>
        <fullName evidence="4">Diguanylate cyclase</fullName>
        <ecNumber evidence="4">2.7.7.65</ecNumber>
    </submittedName>
</protein>
<proteinExistence type="predicted"/>
<keyword evidence="5" id="KW-1185">Reference proteome</keyword>
<feature type="transmembrane region" description="Helical" evidence="1">
    <location>
        <begin position="34"/>
        <end position="54"/>
    </location>
</feature>
<feature type="domain" description="PAC" evidence="2">
    <location>
        <begin position="299"/>
        <end position="350"/>
    </location>
</feature>
<dbReference type="InterPro" id="IPR035965">
    <property type="entry name" value="PAS-like_dom_sf"/>
</dbReference>
<sequence length="639" mass="74013">MRWNVLPYTIPLWITLIFSIGTAIYIFKRRAVPGAIALFIMSLIMSLWSLGYIFELLSQSLREKIFWDNVQMLGGAMGVSCFAFALQYTKQKICLKRRVTILLAIEPVIIWILAVSNLTELFRGNAYIDTSGPFPALIYDMGIASWIDFAFGYVMYILFIILLIRFFIRSHDLYRKQASFMMIGLTITAGGYILSFLDLIPKYMRDVSPFTFTILNLSLFFSIYRYKFLNTVPIARETLFEKINDGLIVLDANKVIVDINLLAQTIINTTTNEVIGQLFHGIFPNSQEILKNMDNSMQTNLEISLKKIDQEYIYEVESLPLVNKRNTNIGWLIVLHDISERKKMEKALQISEEKYRNVCEFANDGIVIIQDGYIKYMNTKLLEMINHTYEEVINHYFDIFVIQEFRTLVRETYRRRIMGEEVNNRYEITLLCKNGDKLDVEVNAAVMNYNGRLATLGYIRDITERKRAEKALRELAVKDPLTQIFNRRHFFILAQKEFELSIHHKYSMCAIMIDIDHFKQVNDNYGHAIGDQVLCNIANNIIDSIRDTDVLGRYGGEEFAVFLPKTDICKAQLIAERIRKNIMQSSVSTDRGQIFVTASLGVAQILNFDEDDIDKLFDRADKALYTAKQKGRNKVIIYN</sequence>
<feature type="domain" description="GGDEF" evidence="3">
    <location>
        <begin position="506"/>
        <end position="639"/>
    </location>
</feature>
<evidence type="ECO:0000256" key="1">
    <source>
        <dbReference type="SAM" id="Phobius"/>
    </source>
</evidence>
<keyword evidence="1" id="KW-0812">Transmembrane</keyword>
<dbReference type="EC" id="2.7.7.65" evidence="4"/>
<gene>
    <name evidence="4" type="ORF">OXH55_13685</name>
</gene>
<evidence type="ECO:0000313" key="4">
    <source>
        <dbReference type="EMBL" id="MCY6371692.1"/>
    </source>
</evidence>
<dbReference type="InterPro" id="IPR000700">
    <property type="entry name" value="PAS-assoc_C"/>
</dbReference>
<keyword evidence="4" id="KW-0808">Transferase</keyword>
<dbReference type="InterPro" id="IPR029787">
    <property type="entry name" value="Nucleotide_cyclase"/>
</dbReference>
<accession>A0ABT4CRM9</accession>
<feature type="transmembrane region" description="Helical" evidence="1">
    <location>
        <begin position="6"/>
        <end position="27"/>
    </location>
</feature>
<dbReference type="InterPro" id="IPR052163">
    <property type="entry name" value="DGC-Regulatory_Protein"/>
</dbReference>
<feature type="transmembrane region" description="Helical" evidence="1">
    <location>
        <begin position="143"/>
        <end position="168"/>
    </location>
</feature>
<dbReference type="InterPro" id="IPR000014">
    <property type="entry name" value="PAS"/>
</dbReference>
<feature type="transmembrane region" description="Helical" evidence="1">
    <location>
        <begin position="66"/>
        <end position="87"/>
    </location>
</feature>
<dbReference type="SMART" id="SM00086">
    <property type="entry name" value="PAC"/>
    <property type="match status" value="2"/>
</dbReference>
<dbReference type="InterPro" id="IPR043128">
    <property type="entry name" value="Rev_trsase/Diguanyl_cyclase"/>
</dbReference>
<dbReference type="PANTHER" id="PTHR46663:SF4">
    <property type="entry name" value="DIGUANYLATE CYCLASE DGCT-RELATED"/>
    <property type="match status" value="1"/>
</dbReference>
<keyword evidence="4" id="KW-0548">Nucleotidyltransferase</keyword>
<dbReference type="InterPro" id="IPR031621">
    <property type="entry name" value="HisKA_7TM"/>
</dbReference>
<comment type="caution">
    <text evidence="4">The sequence shown here is derived from an EMBL/GenBank/DDBJ whole genome shotgun (WGS) entry which is preliminary data.</text>
</comment>
<evidence type="ECO:0000259" key="3">
    <source>
        <dbReference type="PROSITE" id="PS50887"/>
    </source>
</evidence>
<dbReference type="EMBL" id="JAPQES010000005">
    <property type="protein sequence ID" value="MCY6371692.1"/>
    <property type="molecule type" value="Genomic_DNA"/>
</dbReference>
<dbReference type="SMART" id="SM00091">
    <property type="entry name" value="PAS"/>
    <property type="match status" value="2"/>
</dbReference>
<dbReference type="SUPFAM" id="SSF55785">
    <property type="entry name" value="PYP-like sensor domain (PAS domain)"/>
    <property type="match status" value="2"/>
</dbReference>
<dbReference type="InterPro" id="IPR000160">
    <property type="entry name" value="GGDEF_dom"/>
</dbReference>
<dbReference type="CDD" id="cd01949">
    <property type="entry name" value="GGDEF"/>
    <property type="match status" value="1"/>
</dbReference>
<dbReference type="Proteomes" id="UP001079657">
    <property type="component" value="Unassembled WGS sequence"/>
</dbReference>
<dbReference type="SMART" id="SM00267">
    <property type="entry name" value="GGDEF"/>
    <property type="match status" value="1"/>
</dbReference>
<organism evidence="4 5">
    <name type="scientific">Clostridium ganghwense</name>
    <dbReference type="NCBI Taxonomy" id="312089"/>
    <lineage>
        <taxon>Bacteria</taxon>
        <taxon>Bacillati</taxon>
        <taxon>Bacillota</taxon>
        <taxon>Clostridia</taxon>
        <taxon>Eubacteriales</taxon>
        <taxon>Clostridiaceae</taxon>
        <taxon>Clostridium</taxon>
    </lineage>
</organism>
<dbReference type="RefSeq" id="WP_268050573.1">
    <property type="nucleotide sequence ID" value="NZ_JAPQES010000005.1"/>
</dbReference>